<evidence type="ECO:0000256" key="7">
    <source>
        <dbReference type="ARBA" id="ARBA00022737"/>
    </source>
</evidence>
<feature type="binding site" description="axial binding residue" evidence="12">
    <location>
        <position position="206"/>
    </location>
    <ligand>
        <name>heme c</name>
        <dbReference type="ChEBI" id="CHEBI:61717"/>
        <label>2</label>
    </ligand>
    <ligandPart>
        <name>Fe</name>
        <dbReference type="ChEBI" id="CHEBI:18248"/>
    </ligandPart>
</feature>
<evidence type="ECO:0000256" key="4">
    <source>
        <dbReference type="ARBA" id="ARBA00022617"/>
    </source>
</evidence>
<feature type="binding site" description="axial binding residue" evidence="12">
    <location>
        <position position="58"/>
    </location>
    <ligand>
        <name>heme c</name>
        <dbReference type="ChEBI" id="CHEBI:61717"/>
        <label>1</label>
    </ligand>
    <ligandPart>
        <name>Fe</name>
        <dbReference type="ChEBI" id="CHEBI:18248"/>
    </ligandPart>
</feature>
<keyword evidence="5 12" id="KW-0479">Metal-binding</keyword>
<dbReference type="GO" id="GO:0016614">
    <property type="term" value="F:oxidoreductase activity, acting on CH-OH group of donors"/>
    <property type="evidence" value="ECO:0007669"/>
    <property type="project" value="InterPro"/>
</dbReference>
<comment type="subcellular location">
    <subcellularLocation>
        <location evidence="1">Cell membrane</location>
    </subcellularLocation>
</comment>
<dbReference type="InterPro" id="IPR008168">
    <property type="entry name" value="Cyt_C_IC"/>
</dbReference>
<dbReference type="PANTHER" id="PTHR35008">
    <property type="entry name" value="BLL4482 PROTEIN-RELATED"/>
    <property type="match status" value="1"/>
</dbReference>
<evidence type="ECO:0000313" key="16">
    <source>
        <dbReference type="Proteomes" id="UP000189475"/>
    </source>
</evidence>
<evidence type="ECO:0000259" key="14">
    <source>
        <dbReference type="PROSITE" id="PS51007"/>
    </source>
</evidence>
<keyword evidence="3" id="KW-1003">Cell membrane</keyword>
<keyword evidence="2" id="KW-0813">Transport</keyword>
<name>A0A1R4B0J1_9VIBR</name>
<evidence type="ECO:0000256" key="5">
    <source>
        <dbReference type="ARBA" id="ARBA00022723"/>
    </source>
</evidence>
<evidence type="ECO:0000256" key="1">
    <source>
        <dbReference type="ARBA" id="ARBA00004236"/>
    </source>
</evidence>
<gene>
    <name evidence="15" type="primary">adhB_1</name>
    <name evidence="15" type="ORF">VPAL9027_00364</name>
</gene>
<keyword evidence="10" id="KW-0472">Membrane</keyword>
<dbReference type="GO" id="GO:0005506">
    <property type="term" value="F:iron ion binding"/>
    <property type="evidence" value="ECO:0007669"/>
    <property type="project" value="InterPro"/>
</dbReference>
<sequence length="433" mass="47224">MNGFNFSRITIGSALLFAVCSTSAIAAQSTVSDSDNAQTQLIKRGEYLSRAGDCMACHSVEGQPEYTGGLAIESDLGVIYSTNITPDKKHGIGNYTEKQFADAVRKGVRADGSKLYPAMPYPDYATVTDEDIHALYTYFMHKVPANDRQPKQTDLSFPFNQRWGMMFWNWAFGNSETKFKPIKGASDEVNRGAYLVQGLGHCGSCHTPRGIGMQEKAYNDSDKAFLSGGELNGWAVPSLRGVHHWTQDELVEYLQTGRNDKAGVAGEMTSVVYNSTSHMSEADLHAIAVYLKQLDGKRVVPKEDKAATEKTAAKLTQAKNLTEGERLYIDNCSACHLVDGKGAPKAFPQINGASLVNADNPDGLIHIILQGAQLPSTEKAPSELMMPGFAHRLNDKEVAELATFLRQGWSNDAGKVSVDEVKSVRAKITDSKE</sequence>
<dbReference type="SUPFAM" id="SSF46626">
    <property type="entry name" value="Cytochrome c"/>
    <property type="match status" value="3"/>
</dbReference>
<dbReference type="OrthoDB" id="9811281at2"/>
<feature type="binding site" description="covalent" evidence="11">
    <location>
        <position position="205"/>
    </location>
    <ligand>
        <name>heme c</name>
        <dbReference type="ChEBI" id="CHEBI:61717"/>
        <label>2</label>
    </ligand>
</feature>
<keyword evidence="7" id="KW-0677">Repeat</keyword>
<dbReference type="PRINTS" id="PR00605">
    <property type="entry name" value="CYTCHROMECIC"/>
</dbReference>
<evidence type="ECO:0000256" key="3">
    <source>
        <dbReference type="ARBA" id="ARBA00022475"/>
    </source>
</evidence>
<keyword evidence="6 13" id="KW-0732">Signal</keyword>
<protein>
    <submittedName>
        <fullName evidence="15">Alcohol dehydrogenase cytochrome c subunit</fullName>
    </submittedName>
</protein>
<feature type="domain" description="Cytochrome c" evidence="14">
    <location>
        <begin position="319"/>
        <end position="409"/>
    </location>
</feature>
<organism evidence="15 16">
    <name type="scientific">Vibrio palustris</name>
    <dbReference type="NCBI Taxonomy" id="1918946"/>
    <lineage>
        <taxon>Bacteria</taxon>
        <taxon>Pseudomonadati</taxon>
        <taxon>Pseudomonadota</taxon>
        <taxon>Gammaproteobacteria</taxon>
        <taxon>Vibrionales</taxon>
        <taxon>Vibrionaceae</taxon>
        <taxon>Vibrio</taxon>
    </lineage>
</organism>
<dbReference type="RefSeq" id="WP_077311727.1">
    <property type="nucleotide sequence ID" value="NZ_AP024887.1"/>
</dbReference>
<keyword evidence="4 11" id="KW-0349">Heme</keyword>
<feature type="binding site" description="covalent" evidence="11">
    <location>
        <position position="57"/>
    </location>
    <ligand>
        <name>heme c</name>
        <dbReference type="ChEBI" id="CHEBI:61717"/>
        <label>1</label>
    </ligand>
</feature>
<keyword evidence="16" id="KW-1185">Reference proteome</keyword>
<dbReference type="Proteomes" id="UP000189475">
    <property type="component" value="Unassembled WGS sequence"/>
</dbReference>
<dbReference type="Gene3D" id="1.10.760.10">
    <property type="entry name" value="Cytochrome c-like domain"/>
    <property type="match status" value="3"/>
</dbReference>
<evidence type="ECO:0000256" key="6">
    <source>
        <dbReference type="ARBA" id="ARBA00022729"/>
    </source>
</evidence>
<dbReference type="EMBL" id="FUFT01000001">
    <property type="protein sequence ID" value="SJL82438.1"/>
    <property type="molecule type" value="Genomic_DNA"/>
</dbReference>
<proteinExistence type="predicted"/>
<evidence type="ECO:0000313" key="15">
    <source>
        <dbReference type="EMBL" id="SJL82438.1"/>
    </source>
</evidence>
<dbReference type="PIRSF" id="PIRSF000018">
    <property type="entry name" value="Mb_ADH_cyt_c"/>
    <property type="match status" value="1"/>
</dbReference>
<feature type="binding site" description="covalent" evidence="11">
    <location>
        <position position="202"/>
    </location>
    <ligand>
        <name>heme c</name>
        <dbReference type="ChEBI" id="CHEBI:61717"/>
        <label>2</label>
    </ligand>
</feature>
<dbReference type="GO" id="GO:0009055">
    <property type="term" value="F:electron transfer activity"/>
    <property type="evidence" value="ECO:0007669"/>
    <property type="project" value="InterPro"/>
</dbReference>
<feature type="binding site" description="covalent" evidence="11">
    <location>
        <position position="54"/>
    </location>
    <ligand>
        <name>heme c</name>
        <dbReference type="ChEBI" id="CHEBI:61717"/>
        <label>1</label>
    </ligand>
</feature>
<feature type="binding site" description="covalent" evidence="11">
    <location>
        <position position="332"/>
    </location>
    <ligand>
        <name>heme c</name>
        <dbReference type="ChEBI" id="CHEBI:61717"/>
        <label>3</label>
    </ligand>
</feature>
<dbReference type="PROSITE" id="PS51007">
    <property type="entry name" value="CYTC"/>
    <property type="match status" value="3"/>
</dbReference>
<dbReference type="InterPro" id="IPR036909">
    <property type="entry name" value="Cyt_c-like_dom_sf"/>
</dbReference>
<keyword evidence="9 12" id="KW-0408">Iron</keyword>
<keyword evidence="8" id="KW-0249">Electron transport</keyword>
<accession>A0A1R4B0J1</accession>
<dbReference type="AlphaFoldDB" id="A0A1R4B0J1"/>
<feature type="chain" id="PRO_5012842517" evidence="13">
    <location>
        <begin position="27"/>
        <end position="433"/>
    </location>
</feature>
<feature type="domain" description="Cytochrome c" evidence="14">
    <location>
        <begin position="187"/>
        <end position="295"/>
    </location>
</feature>
<comment type="cofactor">
    <cofactor evidence="11">
        <name>heme c</name>
        <dbReference type="ChEBI" id="CHEBI:61717"/>
    </cofactor>
    <text evidence="11">Binds 3 heme c groups covalently per subunit.</text>
</comment>
<feature type="binding site" description="axial binding residue" evidence="12">
    <location>
        <position position="336"/>
    </location>
    <ligand>
        <name>heme c</name>
        <dbReference type="ChEBI" id="CHEBI:61717"/>
        <label>3</label>
    </ligand>
    <ligandPart>
        <name>Fe</name>
        <dbReference type="ChEBI" id="CHEBI:18248"/>
    </ligandPart>
</feature>
<feature type="domain" description="Cytochrome c" evidence="14">
    <location>
        <begin position="40"/>
        <end position="143"/>
    </location>
</feature>
<dbReference type="InterPro" id="IPR014353">
    <property type="entry name" value="Membr-bd_ADH_cyt_c"/>
</dbReference>
<evidence type="ECO:0000256" key="13">
    <source>
        <dbReference type="SAM" id="SignalP"/>
    </source>
</evidence>
<dbReference type="STRING" id="1918946.VPAL9027_00364"/>
<dbReference type="InterPro" id="IPR009056">
    <property type="entry name" value="Cyt_c-like_dom"/>
</dbReference>
<reference evidence="15 16" key="1">
    <citation type="submission" date="2017-02" db="EMBL/GenBank/DDBJ databases">
        <authorList>
            <person name="Peterson S.W."/>
        </authorList>
    </citation>
    <scope>NUCLEOTIDE SEQUENCE [LARGE SCALE GENOMIC DNA]</scope>
    <source>
        <strain evidence="15 16">CECT 9027</strain>
    </source>
</reference>
<dbReference type="GO" id="GO:0005886">
    <property type="term" value="C:plasma membrane"/>
    <property type="evidence" value="ECO:0007669"/>
    <property type="project" value="UniProtKB-SubCell"/>
</dbReference>
<evidence type="ECO:0000256" key="11">
    <source>
        <dbReference type="PIRSR" id="PIRSR000018-50"/>
    </source>
</evidence>
<evidence type="ECO:0000256" key="9">
    <source>
        <dbReference type="ARBA" id="ARBA00023004"/>
    </source>
</evidence>
<evidence type="ECO:0000256" key="2">
    <source>
        <dbReference type="ARBA" id="ARBA00022448"/>
    </source>
</evidence>
<dbReference type="PANTHER" id="PTHR35008:SF8">
    <property type="entry name" value="ALCOHOL DEHYDROGENASE CYTOCHROME C SUBUNIT"/>
    <property type="match status" value="1"/>
</dbReference>
<evidence type="ECO:0000256" key="12">
    <source>
        <dbReference type="PIRSR" id="PIRSR000018-51"/>
    </source>
</evidence>
<feature type="binding site" description="covalent" evidence="11">
    <location>
        <position position="335"/>
    </location>
    <ligand>
        <name>heme c</name>
        <dbReference type="ChEBI" id="CHEBI:61717"/>
        <label>3</label>
    </ligand>
</feature>
<evidence type="ECO:0000256" key="10">
    <source>
        <dbReference type="ARBA" id="ARBA00023136"/>
    </source>
</evidence>
<dbReference type="GO" id="GO:0020037">
    <property type="term" value="F:heme binding"/>
    <property type="evidence" value="ECO:0007669"/>
    <property type="project" value="InterPro"/>
</dbReference>
<feature type="signal peptide" evidence="13">
    <location>
        <begin position="1"/>
        <end position="26"/>
    </location>
</feature>
<evidence type="ECO:0000256" key="8">
    <source>
        <dbReference type="ARBA" id="ARBA00022982"/>
    </source>
</evidence>
<dbReference type="Pfam" id="PF00034">
    <property type="entry name" value="Cytochrom_C"/>
    <property type="match status" value="3"/>
</dbReference>
<dbReference type="InterPro" id="IPR051459">
    <property type="entry name" value="Cytochrome_c-type_DH"/>
</dbReference>